<dbReference type="InterPro" id="IPR044706">
    <property type="entry name" value="AUG5_plant"/>
</dbReference>
<dbReference type="GO" id="GO:0005876">
    <property type="term" value="C:spindle microtubule"/>
    <property type="evidence" value="ECO:0007669"/>
    <property type="project" value="InterPro"/>
</dbReference>
<dbReference type="GO" id="GO:0051225">
    <property type="term" value="P:spindle assembly"/>
    <property type="evidence" value="ECO:0007669"/>
    <property type="project" value="InterPro"/>
</dbReference>
<keyword evidence="3" id="KW-1185">Reference proteome</keyword>
<proteinExistence type="predicted"/>
<gene>
    <name evidence="2" type="ORF">Scep_004502</name>
</gene>
<feature type="compositionally biased region" description="Basic and acidic residues" evidence="1">
    <location>
        <begin position="1"/>
        <end position="13"/>
    </location>
</feature>
<protein>
    <submittedName>
        <fullName evidence="2">Uncharacterized protein</fullName>
    </submittedName>
</protein>
<evidence type="ECO:0000313" key="3">
    <source>
        <dbReference type="Proteomes" id="UP001419268"/>
    </source>
</evidence>
<dbReference type="AlphaFoldDB" id="A0AAP0PVH3"/>
<dbReference type="Proteomes" id="UP001419268">
    <property type="component" value="Unassembled WGS sequence"/>
</dbReference>
<feature type="region of interest" description="Disordered" evidence="1">
    <location>
        <begin position="80"/>
        <end position="99"/>
    </location>
</feature>
<reference evidence="2 3" key="1">
    <citation type="submission" date="2024-01" db="EMBL/GenBank/DDBJ databases">
        <title>Genome assemblies of Stephania.</title>
        <authorList>
            <person name="Yang L."/>
        </authorList>
    </citation>
    <scope>NUCLEOTIDE SEQUENCE [LARGE SCALE GENOMIC DNA]</scope>
    <source>
        <strain evidence="2">JXDWG</strain>
        <tissue evidence="2">Leaf</tissue>
    </source>
</reference>
<dbReference type="Pfam" id="PF14817">
    <property type="entry name" value="HAUS5"/>
    <property type="match status" value="1"/>
</dbReference>
<name>A0AAP0PVH3_9MAGN</name>
<evidence type="ECO:0000313" key="2">
    <source>
        <dbReference type="EMBL" id="KAK9157928.1"/>
    </source>
</evidence>
<feature type="region of interest" description="Disordered" evidence="1">
    <location>
        <begin position="1"/>
        <end position="24"/>
    </location>
</feature>
<evidence type="ECO:0000256" key="1">
    <source>
        <dbReference type="SAM" id="MobiDB-lite"/>
    </source>
</evidence>
<dbReference type="PANTHER" id="PTHR34968:SF1">
    <property type="entry name" value="AUGMIN SUBUNIT 5"/>
    <property type="match status" value="1"/>
</dbReference>
<dbReference type="GO" id="GO:0070652">
    <property type="term" value="C:HAUS complex"/>
    <property type="evidence" value="ECO:0007669"/>
    <property type="project" value="InterPro"/>
</dbReference>
<dbReference type="PANTHER" id="PTHR34968">
    <property type="entry name" value="AUGMIN SUBUNIT 5"/>
    <property type="match status" value="1"/>
</dbReference>
<comment type="caution">
    <text evidence="2">The sequence shown here is derived from an EMBL/GenBank/DDBJ whole genome shotgun (WGS) entry which is preliminary data.</text>
</comment>
<accession>A0AAP0PVH3</accession>
<sequence length="139" mass="15798">MRWREANRGKEGAEEGGENQTKVRRGRVFSNSQFKIQSENAKFRELVRLIGNDPEVVAEGNGRVKSKKIAESIRRNILIHGSSDGAGEDGGTEMALRNRDGRKKEVVNLRNVVLRQQNELRAKVLELSIEEAERKRMLD</sequence>
<dbReference type="InterPro" id="IPR029131">
    <property type="entry name" value="HAUS5"/>
</dbReference>
<dbReference type="EMBL" id="JBBNAG010000002">
    <property type="protein sequence ID" value="KAK9157928.1"/>
    <property type="molecule type" value="Genomic_DNA"/>
</dbReference>
<organism evidence="2 3">
    <name type="scientific">Stephania cephalantha</name>
    <dbReference type="NCBI Taxonomy" id="152367"/>
    <lineage>
        <taxon>Eukaryota</taxon>
        <taxon>Viridiplantae</taxon>
        <taxon>Streptophyta</taxon>
        <taxon>Embryophyta</taxon>
        <taxon>Tracheophyta</taxon>
        <taxon>Spermatophyta</taxon>
        <taxon>Magnoliopsida</taxon>
        <taxon>Ranunculales</taxon>
        <taxon>Menispermaceae</taxon>
        <taxon>Menispermoideae</taxon>
        <taxon>Cissampelideae</taxon>
        <taxon>Stephania</taxon>
    </lineage>
</organism>